<reference evidence="3 4" key="1">
    <citation type="submission" date="2016-07" db="EMBL/GenBank/DDBJ databases">
        <title>Pervasive Adenine N6-methylation of Active Genes in Fungi.</title>
        <authorList>
            <consortium name="DOE Joint Genome Institute"/>
            <person name="Mondo S.J."/>
            <person name="Dannebaum R.O."/>
            <person name="Kuo R.C."/>
            <person name="Labutti K."/>
            <person name="Haridas S."/>
            <person name="Kuo A."/>
            <person name="Salamov A."/>
            <person name="Ahrendt S.R."/>
            <person name="Lipzen A."/>
            <person name="Sullivan W."/>
            <person name="Andreopoulos W.B."/>
            <person name="Clum A."/>
            <person name="Lindquist E."/>
            <person name="Daum C."/>
            <person name="Ramamoorthy G.K."/>
            <person name="Gryganskyi A."/>
            <person name="Culley D."/>
            <person name="Magnuson J.K."/>
            <person name="James T.Y."/>
            <person name="O'Malley M.A."/>
            <person name="Stajich J.E."/>
            <person name="Spatafora J.W."/>
            <person name="Visel A."/>
            <person name="Grigoriev I.V."/>
        </authorList>
    </citation>
    <scope>NUCLEOTIDE SEQUENCE [LARGE SCALE GENOMIC DNA]</scope>
    <source>
        <strain evidence="3 4">CBS 931.73</strain>
    </source>
</reference>
<dbReference type="PANTHER" id="PTHR22093:SF0">
    <property type="entry name" value="LEUKOCYTE RECEPTOR CLUSTER MEMBER 1"/>
    <property type="match status" value="1"/>
</dbReference>
<dbReference type="Proteomes" id="UP000193498">
    <property type="component" value="Unassembled WGS sequence"/>
</dbReference>
<comment type="caution">
    <text evidence="3">The sequence shown here is derived from an EMBL/GenBank/DDBJ whole genome shotgun (WGS) entry which is preliminary data.</text>
</comment>
<organism evidence="3 4">
    <name type="scientific">Basidiobolus meristosporus CBS 931.73</name>
    <dbReference type="NCBI Taxonomy" id="1314790"/>
    <lineage>
        <taxon>Eukaryota</taxon>
        <taxon>Fungi</taxon>
        <taxon>Fungi incertae sedis</taxon>
        <taxon>Zoopagomycota</taxon>
        <taxon>Entomophthoromycotina</taxon>
        <taxon>Basidiobolomycetes</taxon>
        <taxon>Basidiobolales</taxon>
        <taxon>Basidiobolaceae</taxon>
        <taxon>Basidiobolus</taxon>
    </lineage>
</organism>
<dbReference type="EMBL" id="MCFE01000218">
    <property type="protein sequence ID" value="ORX93947.1"/>
    <property type="molecule type" value="Genomic_DNA"/>
</dbReference>
<dbReference type="AlphaFoldDB" id="A0A1Y1Y7F6"/>
<feature type="region of interest" description="Disordered" evidence="1">
    <location>
        <begin position="15"/>
        <end position="42"/>
    </location>
</feature>
<keyword evidence="4" id="KW-1185">Reference proteome</keyword>
<protein>
    <recommendedName>
        <fullName evidence="2">CBF1-interacting co-repressor CIR N-terminal domain-containing protein</fullName>
    </recommendedName>
</protein>
<accession>A0A1Y1Y7F6</accession>
<evidence type="ECO:0000259" key="2">
    <source>
        <dbReference type="SMART" id="SM01083"/>
    </source>
</evidence>
<feature type="region of interest" description="Disordered" evidence="1">
    <location>
        <begin position="166"/>
        <end position="278"/>
    </location>
</feature>
<proteinExistence type="predicted"/>
<dbReference type="InterPro" id="IPR019339">
    <property type="entry name" value="CIR_N_dom"/>
</dbReference>
<dbReference type="PANTHER" id="PTHR22093">
    <property type="entry name" value="LEUKOCYTE RECEPTOR CLUSTER LRC MEMBER 1"/>
    <property type="match status" value="1"/>
</dbReference>
<dbReference type="OrthoDB" id="2159131at2759"/>
<feature type="compositionally biased region" description="Basic and acidic residues" evidence="1">
    <location>
        <begin position="204"/>
        <end position="243"/>
    </location>
</feature>
<feature type="compositionally biased region" description="Polar residues" evidence="1">
    <location>
        <begin position="60"/>
        <end position="73"/>
    </location>
</feature>
<feature type="compositionally biased region" description="Basic and acidic residues" evidence="1">
    <location>
        <begin position="178"/>
        <end position="191"/>
    </location>
</feature>
<dbReference type="InParanoid" id="A0A1Y1Y7F6"/>
<sequence length="318" mass="37163">MPQLHILQHKSWHVYNQENRDRVSRDEEKARQEEEEKEKKIVKAESEHRLALLRKKAQERLQSTAGGNTPEIQSTVTSSSPSRTVVATTPIQVTKEEEERGSKPLTKQIATSSQPKPEHINFWADYEKKSVVTSKGNPEYEADKKKEQDKWDRQITKYLGDVVKGKEPWYAKQSVSHDTVEHYDGSQKSRQDPLSSINKFVAKKKSDKEHQEMELLKQTIERERRSKRRSEGSANKRDREDGHKSKKEKKSKHKHKHSSKSSSKSEKTIYSPEIQKLRDEWYQKEKQRRERAERLLEYEKNTKKAAHQGIAASGDKLN</sequence>
<feature type="region of interest" description="Disordered" evidence="1">
    <location>
        <begin position="299"/>
        <end position="318"/>
    </location>
</feature>
<gene>
    <name evidence="3" type="ORF">K493DRAFT_352937</name>
</gene>
<dbReference type="SMART" id="SM01083">
    <property type="entry name" value="Cir_N"/>
    <property type="match status" value="1"/>
</dbReference>
<feature type="compositionally biased region" description="Basic residues" evidence="1">
    <location>
        <begin position="244"/>
        <end position="259"/>
    </location>
</feature>
<name>A0A1Y1Y7F6_9FUNG</name>
<feature type="compositionally biased region" description="Low complexity" evidence="1">
    <location>
        <begin position="74"/>
        <end position="89"/>
    </location>
</feature>
<evidence type="ECO:0000313" key="3">
    <source>
        <dbReference type="EMBL" id="ORX93947.1"/>
    </source>
</evidence>
<evidence type="ECO:0000313" key="4">
    <source>
        <dbReference type="Proteomes" id="UP000193498"/>
    </source>
</evidence>
<dbReference type="InterPro" id="IPR039875">
    <property type="entry name" value="LENG1-like"/>
</dbReference>
<feature type="region of interest" description="Disordered" evidence="1">
    <location>
        <begin position="56"/>
        <end position="149"/>
    </location>
</feature>
<evidence type="ECO:0000256" key="1">
    <source>
        <dbReference type="SAM" id="MobiDB-lite"/>
    </source>
</evidence>
<dbReference type="STRING" id="1314790.A0A1Y1Y7F6"/>
<feature type="domain" description="CBF1-interacting co-repressor CIR N-terminal" evidence="2">
    <location>
        <begin position="11"/>
        <end position="47"/>
    </location>
</feature>
<feature type="compositionally biased region" description="Basic and acidic residues" evidence="1">
    <location>
        <begin position="18"/>
        <end position="42"/>
    </location>
</feature>